<accession>A0ABM8ED54</accession>
<evidence type="ECO:0000313" key="1">
    <source>
        <dbReference type="EMBL" id="BDV35943.1"/>
    </source>
</evidence>
<sequence length="59" mass="6763">MDALDAAKSPSDMRVPGFDFHPLNGFDPTRYSVHVNGPWCITFEFEGQDATRVDFEQYH</sequence>
<gene>
    <name evidence="1" type="ORF">SS37A_34720</name>
</gene>
<dbReference type="InterPro" id="IPR035093">
    <property type="entry name" value="RelE/ParE_toxin_dom_sf"/>
</dbReference>
<dbReference type="Proteomes" id="UP001317629">
    <property type="component" value="Chromosome"/>
</dbReference>
<dbReference type="InterPro" id="IPR007711">
    <property type="entry name" value="HigB-1"/>
</dbReference>
<evidence type="ECO:0008006" key="3">
    <source>
        <dbReference type="Google" id="ProtNLM"/>
    </source>
</evidence>
<organism evidence="1 2">
    <name type="scientific">Methylocystis iwaonis</name>
    <dbReference type="NCBI Taxonomy" id="2885079"/>
    <lineage>
        <taxon>Bacteria</taxon>
        <taxon>Pseudomonadati</taxon>
        <taxon>Pseudomonadota</taxon>
        <taxon>Alphaproteobacteria</taxon>
        <taxon>Hyphomicrobiales</taxon>
        <taxon>Methylocystaceae</taxon>
        <taxon>Methylocystis</taxon>
    </lineage>
</organism>
<reference evidence="1 2" key="1">
    <citation type="journal article" date="2023" name="Int. J. Syst. Evol. Microbiol.">
        <title>Methylocystis iwaonis sp. nov., a type II methane-oxidizing bacterium from surface soil of a rice paddy field in Japan, and emended description of the genus Methylocystis (ex Whittenbury et al. 1970) Bowman et al. 1993.</title>
        <authorList>
            <person name="Kaise H."/>
            <person name="Sawadogo J.B."/>
            <person name="Alam M.S."/>
            <person name="Ueno C."/>
            <person name="Dianou D."/>
            <person name="Shinjo R."/>
            <person name="Asakawa S."/>
        </authorList>
    </citation>
    <scope>NUCLEOTIDE SEQUENCE [LARGE SCALE GENOMIC DNA]</scope>
    <source>
        <strain evidence="1 2">SS37A-Re</strain>
    </source>
</reference>
<dbReference type="EMBL" id="AP027142">
    <property type="protein sequence ID" value="BDV35943.1"/>
    <property type="molecule type" value="Genomic_DNA"/>
</dbReference>
<dbReference type="SUPFAM" id="SSF143011">
    <property type="entry name" value="RelE-like"/>
    <property type="match status" value="1"/>
</dbReference>
<proteinExistence type="predicted"/>
<dbReference type="Gene3D" id="3.30.2310.20">
    <property type="entry name" value="RelE-like"/>
    <property type="match status" value="1"/>
</dbReference>
<name>A0ABM8ED54_9HYPH</name>
<protein>
    <recommendedName>
        <fullName evidence="3">Plasmid maintenance system killer</fullName>
    </recommendedName>
</protein>
<keyword evidence="2" id="KW-1185">Reference proteome</keyword>
<evidence type="ECO:0000313" key="2">
    <source>
        <dbReference type="Proteomes" id="UP001317629"/>
    </source>
</evidence>
<dbReference type="Pfam" id="PF05015">
    <property type="entry name" value="HigB-like_toxin"/>
    <property type="match status" value="1"/>
</dbReference>